<reference evidence="2 3" key="1">
    <citation type="submission" date="2008-08" db="EMBL/GenBank/DDBJ databases">
        <title>Draft genome sequence of Bacteroides plebeius (DSM 17135).</title>
        <authorList>
            <person name="Sudarsanam P."/>
            <person name="Ley R."/>
            <person name="Guruge J."/>
            <person name="Turnbaugh P.J."/>
            <person name="Mahowald M."/>
            <person name="Liep D."/>
            <person name="Gordon J."/>
        </authorList>
    </citation>
    <scope>NUCLEOTIDE SEQUENCE [LARGE SCALE GENOMIC DNA]</scope>
    <source>
        <strain evidence="3">DSM 17135 / JCM 12973 / M2</strain>
    </source>
</reference>
<keyword evidence="1" id="KW-1133">Transmembrane helix</keyword>
<dbReference type="EMBL" id="ABQC02000002">
    <property type="protein sequence ID" value="EDY97445.1"/>
    <property type="molecule type" value="Genomic_DNA"/>
</dbReference>
<sequence>MFISDLFLMHNTLILCKDSYFLSSCLFFYGMSGNFGGLRR</sequence>
<dbReference type="AlphaFoldDB" id="B5CU45"/>
<keyword evidence="1" id="KW-0472">Membrane</keyword>
<proteinExistence type="predicted"/>
<dbReference type="HOGENOM" id="CLU_3285163_0_0_10"/>
<evidence type="ECO:0000256" key="1">
    <source>
        <dbReference type="SAM" id="Phobius"/>
    </source>
</evidence>
<feature type="transmembrane region" description="Helical" evidence="1">
    <location>
        <begin position="20"/>
        <end position="38"/>
    </location>
</feature>
<reference evidence="2 3" key="2">
    <citation type="submission" date="2008-08" db="EMBL/GenBank/DDBJ databases">
        <authorList>
            <person name="Fulton L."/>
            <person name="Clifton S."/>
            <person name="Fulton B."/>
            <person name="Xu J."/>
            <person name="Minx P."/>
            <person name="Pepin K.H."/>
            <person name="Johnson M."/>
            <person name="Thiruvilangam P."/>
            <person name="Bhonagiri V."/>
            <person name="Nash W.E."/>
            <person name="Mardis E.R."/>
            <person name="Wilson R.K."/>
        </authorList>
    </citation>
    <scope>NUCLEOTIDE SEQUENCE [LARGE SCALE GENOMIC DNA]</scope>
    <source>
        <strain evidence="3">DSM 17135 / JCM 12973 / M2</strain>
    </source>
</reference>
<keyword evidence="1" id="KW-0812">Transmembrane</keyword>
<gene>
    <name evidence="2" type="ORF">BACPLE_00235</name>
</gene>
<organism evidence="2 3">
    <name type="scientific">Phocaeicola plebeius (strain DSM 17135 / JCM 12973 / CCUG 54634 / M2)</name>
    <name type="common">Bacteroides plebeius</name>
    <dbReference type="NCBI Taxonomy" id="484018"/>
    <lineage>
        <taxon>Bacteria</taxon>
        <taxon>Pseudomonadati</taxon>
        <taxon>Bacteroidota</taxon>
        <taxon>Bacteroidia</taxon>
        <taxon>Bacteroidales</taxon>
        <taxon>Bacteroidaceae</taxon>
        <taxon>Phocaeicola</taxon>
    </lineage>
</organism>
<dbReference type="Proteomes" id="UP000003452">
    <property type="component" value="Unassembled WGS sequence"/>
</dbReference>
<accession>B5CU45</accession>
<evidence type="ECO:0000313" key="2">
    <source>
        <dbReference type="EMBL" id="EDY97445.1"/>
    </source>
</evidence>
<evidence type="ECO:0000313" key="3">
    <source>
        <dbReference type="Proteomes" id="UP000003452"/>
    </source>
</evidence>
<protein>
    <submittedName>
        <fullName evidence="2">Uncharacterized protein</fullName>
    </submittedName>
</protein>
<name>B5CU45_PHOPM</name>
<comment type="caution">
    <text evidence="2">The sequence shown here is derived from an EMBL/GenBank/DDBJ whole genome shotgun (WGS) entry which is preliminary data.</text>
</comment>